<reference evidence="2 3" key="1">
    <citation type="submission" date="2019-02" db="EMBL/GenBank/DDBJ databases">
        <title>Sequencing the genomes of 1000 actinobacteria strains.</title>
        <authorList>
            <person name="Klenk H.-P."/>
        </authorList>
    </citation>
    <scope>NUCLEOTIDE SEQUENCE [LARGE SCALE GENOMIC DNA]</scope>
    <source>
        <strain evidence="2 3">DSM 44509</strain>
    </source>
</reference>
<sequence length="56" mass="6262">MSESPYALPVEEFLDRTRVPVVDQVETRTEPRLPDPDWSTRLDPYLDGGGGDVDGD</sequence>
<comment type="caution">
    <text evidence="2">The sequence shown here is derived from an EMBL/GenBank/DDBJ whole genome shotgun (WGS) entry which is preliminary data.</text>
</comment>
<keyword evidence="3" id="KW-1185">Reference proteome</keyword>
<evidence type="ECO:0000313" key="3">
    <source>
        <dbReference type="Proteomes" id="UP000292507"/>
    </source>
</evidence>
<dbReference type="AlphaFoldDB" id="A0A4Q7Y796"/>
<feature type="compositionally biased region" description="Gly residues" evidence="1">
    <location>
        <begin position="47"/>
        <end position="56"/>
    </location>
</feature>
<accession>A0A4Q7Y796</accession>
<dbReference type="Proteomes" id="UP000292507">
    <property type="component" value="Unassembled WGS sequence"/>
</dbReference>
<feature type="region of interest" description="Disordered" evidence="1">
    <location>
        <begin position="25"/>
        <end position="56"/>
    </location>
</feature>
<organism evidence="2 3">
    <name type="scientific">Blastococcus saxobsidens</name>
    <dbReference type="NCBI Taxonomy" id="138336"/>
    <lineage>
        <taxon>Bacteria</taxon>
        <taxon>Bacillati</taxon>
        <taxon>Actinomycetota</taxon>
        <taxon>Actinomycetes</taxon>
        <taxon>Geodermatophilales</taxon>
        <taxon>Geodermatophilaceae</taxon>
        <taxon>Blastococcus</taxon>
    </lineage>
</organism>
<name>A0A4Q7Y796_9ACTN</name>
<dbReference type="EMBL" id="SHKV01000001">
    <property type="protein sequence ID" value="RZU32578.1"/>
    <property type="molecule type" value="Genomic_DNA"/>
</dbReference>
<gene>
    <name evidence="2" type="ORF">BKA19_2273</name>
</gene>
<evidence type="ECO:0000313" key="2">
    <source>
        <dbReference type="EMBL" id="RZU32578.1"/>
    </source>
</evidence>
<protein>
    <submittedName>
        <fullName evidence="2">Uncharacterized protein</fullName>
    </submittedName>
</protein>
<proteinExistence type="predicted"/>
<dbReference type="RefSeq" id="WP_158657544.1">
    <property type="nucleotide sequence ID" value="NZ_POQT01000009.1"/>
</dbReference>
<evidence type="ECO:0000256" key="1">
    <source>
        <dbReference type="SAM" id="MobiDB-lite"/>
    </source>
</evidence>
<feature type="compositionally biased region" description="Basic and acidic residues" evidence="1">
    <location>
        <begin position="25"/>
        <end position="40"/>
    </location>
</feature>